<evidence type="ECO:0000313" key="3">
    <source>
        <dbReference type="Proteomes" id="UP000302139"/>
    </source>
</evidence>
<protein>
    <submittedName>
        <fullName evidence="2">Uncharacterized protein</fullName>
    </submittedName>
</protein>
<accession>A0A4D4MBS5</accession>
<dbReference type="EMBL" id="BJHX01000002">
    <property type="protein sequence ID" value="GDY69284.1"/>
    <property type="molecule type" value="Genomic_DNA"/>
</dbReference>
<reference evidence="2 3" key="1">
    <citation type="submission" date="2019-04" db="EMBL/GenBank/DDBJ databases">
        <title>Draft genome sequences of Streptomyces avermitilis NBRC 14893.</title>
        <authorList>
            <person name="Komaki H."/>
            <person name="Tamura T."/>
            <person name="Hosoyama A."/>
        </authorList>
    </citation>
    <scope>NUCLEOTIDE SEQUENCE [LARGE SCALE GENOMIC DNA]</scope>
    <source>
        <strain evidence="2 3">NBRC 14893</strain>
    </source>
</reference>
<name>A0A4D4MBS5_STRAX</name>
<organism evidence="2 3">
    <name type="scientific">Streptomyces avermitilis</name>
    <dbReference type="NCBI Taxonomy" id="33903"/>
    <lineage>
        <taxon>Bacteria</taxon>
        <taxon>Bacillati</taxon>
        <taxon>Actinomycetota</taxon>
        <taxon>Actinomycetes</taxon>
        <taxon>Kitasatosporales</taxon>
        <taxon>Streptomycetaceae</taxon>
        <taxon>Streptomyces</taxon>
    </lineage>
</organism>
<comment type="caution">
    <text evidence="2">The sequence shown here is derived from an EMBL/GenBank/DDBJ whole genome shotgun (WGS) entry which is preliminary data.</text>
</comment>
<dbReference type="AlphaFoldDB" id="A0A4D4MBS5"/>
<evidence type="ECO:0000256" key="1">
    <source>
        <dbReference type="SAM" id="MobiDB-lite"/>
    </source>
</evidence>
<evidence type="ECO:0000313" key="2">
    <source>
        <dbReference type="EMBL" id="GDY69284.1"/>
    </source>
</evidence>
<dbReference type="Proteomes" id="UP000302139">
    <property type="component" value="Unassembled WGS sequence"/>
</dbReference>
<gene>
    <name evidence="2" type="ORF">SAV14893_086770</name>
</gene>
<sequence>MGASVRLPPALSEKRPGTPPAMDAVLAKALAKVPEDRYGSCLEFVAALRVAASGAVQGSHPQTQVDAEVLAAGQHSGPPRSRLCGPGRSLAVRAGEVPSGRVRPPCPDGGMWLLPLPARLLLPAQWGHERR</sequence>
<feature type="region of interest" description="Disordered" evidence="1">
    <location>
        <begin position="1"/>
        <end position="20"/>
    </location>
</feature>
<proteinExistence type="predicted"/>